<dbReference type="EMBL" id="CP036281">
    <property type="protein sequence ID" value="QDU80510.1"/>
    <property type="molecule type" value="Genomic_DNA"/>
</dbReference>
<dbReference type="AlphaFoldDB" id="A0A518CMR1"/>
<name>A0A518CMR1_9PLAN</name>
<sequence length="555" mass="63064">MRKLNIYRSNKKINTSVKSKADNKKEEYSRRQFDEELKYIAATLAEEDKLLKSHNTKIGRKASCSCGCGFKVKKCRKRNETIYKWLRDRTSSYCIGELCDGTCRKCKDAKAEGKEPAPHPRPSNTKRQVMNSHKGKFRCRTMRNAHYDKHFESTETRYFAGNDEAKTSLTLIGIDIDCKHKGSDFRGTLEGAVAFAKWLKKNVFPDMYYEISTNGNGVHGYVVLNKGGGGAEYINGLLKRLQAHLRKLLLEKGFDVGDVEVKGMLPVRKWGEKKGQLLSYKSGGLIKLPRERHRFDELKDTTIVETLDLLKLPVVEQKSTLPKSSVTKTSKGGSISGKLFIEEELAKLNGHYLRCAEALLGKEKLKVNGKNRSTVSAEYLAVYLMLGKYFTENMNSDGSLPWLRWSQTWNAVYEEQDISIEFNTARNAACRRYLDSLGLISWQDNTFAMGVRDDDGKVLRKGRAMRWQFDEVLMQLLEAQEQETGCEIGDSSSRGGGGTSLCVTRFHSLLESIDFIPPEQRNVPEMVELDYYERLRYILVDEIISPIEGQLILAA</sequence>
<protein>
    <submittedName>
        <fullName evidence="2">Uncharacterized protein</fullName>
    </submittedName>
</protein>
<keyword evidence="3" id="KW-1185">Reference proteome</keyword>
<reference evidence="2 3" key="1">
    <citation type="submission" date="2019-02" db="EMBL/GenBank/DDBJ databases">
        <title>Deep-cultivation of Planctomycetes and their phenomic and genomic characterization uncovers novel biology.</title>
        <authorList>
            <person name="Wiegand S."/>
            <person name="Jogler M."/>
            <person name="Boedeker C."/>
            <person name="Pinto D."/>
            <person name="Vollmers J."/>
            <person name="Rivas-Marin E."/>
            <person name="Kohn T."/>
            <person name="Peeters S.H."/>
            <person name="Heuer A."/>
            <person name="Rast P."/>
            <person name="Oberbeckmann S."/>
            <person name="Bunk B."/>
            <person name="Jeske O."/>
            <person name="Meyerdierks A."/>
            <person name="Storesund J.E."/>
            <person name="Kallscheuer N."/>
            <person name="Luecker S."/>
            <person name="Lage O.M."/>
            <person name="Pohl T."/>
            <person name="Merkel B.J."/>
            <person name="Hornburger P."/>
            <person name="Mueller R.-W."/>
            <person name="Bruemmer F."/>
            <person name="Labrenz M."/>
            <person name="Spormann A.M."/>
            <person name="Op den Camp H."/>
            <person name="Overmann J."/>
            <person name="Amann R."/>
            <person name="Jetten M.S.M."/>
            <person name="Mascher T."/>
            <person name="Medema M.H."/>
            <person name="Devos D.P."/>
            <person name="Kaster A.-K."/>
            <person name="Ovreas L."/>
            <person name="Rohde M."/>
            <person name="Galperin M.Y."/>
            <person name="Jogler C."/>
        </authorList>
    </citation>
    <scope>NUCLEOTIDE SEQUENCE [LARGE SCALE GENOMIC DNA]</scope>
    <source>
        <strain evidence="2 3">Pla110</strain>
    </source>
</reference>
<feature type="region of interest" description="Disordered" evidence="1">
    <location>
        <begin position="111"/>
        <end position="132"/>
    </location>
</feature>
<dbReference type="Proteomes" id="UP000317178">
    <property type="component" value="Chromosome"/>
</dbReference>
<dbReference type="KEGG" id="plon:Pla110_22400"/>
<organism evidence="2 3">
    <name type="scientific">Polystyrenella longa</name>
    <dbReference type="NCBI Taxonomy" id="2528007"/>
    <lineage>
        <taxon>Bacteria</taxon>
        <taxon>Pseudomonadati</taxon>
        <taxon>Planctomycetota</taxon>
        <taxon>Planctomycetia</taxon>
        <taxon>Planctomycetales</taxon>
        <taxon>Planctomycetaceae</taxon>
        <taxon>Polystyrenella</taxon>
    </lineage>
</organism>
<feature type="compositionally biased region" description="Polar residues" evidence="1">
    <location>
        <begin position="122"/>
        <end position="131"/>
    </location>
</feature>
<dbReference type="RefSeq" id="WP_144995780.1">
    <property type="nucleotide sequence ID" value="NZ_CP036281.1"/>
</dbReference>
<evidence type="ECO:0000313" key="3">
    <source>
        <dbReference type="Proteomes" id="UP000317178"/>
    </source>
</evidence>
<dbReference type="OrthoDB" id="232059at2"/>
<evidence type="ECO:0000313" key="2">
    <source>
        <dbReference type="EMBL" id="QDU80510.1"/>
    </source>
</evidence>
<accession>A0A518CMR1</accession>
<evidence type="ECO:0000256" key="1">
    <source>
        <dbReference type="SAM" id="MobiDB-lite"/>
    </source>
</evidence>
<proteinExistence type="predicted"/>
<gene>
    <name evidence="2" type="ORF">Pla110_22400</name>
</gene>